<feature type="transmembrane region" description="Helical" evidence="1">
    <location>
        <begin position="24"/>
        <end position="42"/>
    </location>
</feature>
<protein>
    <submittedName>
        <fullName evidence="2">Uncharacterized protein</fullName>
    </submittedName>
</protein>
<evidence type="ECO:0000256" key="1">
    <source>
        <dbReference type="SAM" id="Phobius"/>
    </source>
</evidence>
<keyword evidence="1" id="KW-0812">Transmembrane</keyword>
<gene>
    <name evidence="2" type="ORF">AYBTSS11_LOCUS11312</name>
</gene>
<name>A0AA86SDC6_9FABA</name>
<evidence type="ECO:0000313" key="2">
    <source>
        <dbReference type="EMBL" id="CAJ1943350.1"/>
    </source>
</evidence>
<dbReference type="EMBL" id="OY731400">
    <property type="protein sequence ID" value="CAJ1943350.1"/>
    <property type="molecule type" value="Genomic_DNA"/>
</dbReference>
<accession>A0AA86SDC6</accession>
<dbReference type="Gramene" id="rna-AYBTSS11_LOCUS11312">
    <property type="protein sequence ID" value="CAJ1943350.1"/>
    <property type="gene ID" value="gene-AYBTSS11_LOCUS11312"/>
</dbReference>
<evidence type="ECO:0000313" key="3">
    <source>
        <dbReference type="Proteomes" id="UP001189624"/>
    </source>
</evidence>
<dbReference type="AlphaFoldDB" id="A0AA86SDC6"/>
<reference evidence="2" key="1">
    <citation type="submission" date="2023-10" db="EMBL/GenBank/DDBJ databases">
        <authorList>
            <person name="Domelevo Entfellner J.-B."/>
        </authorList>
    </citation>
    <scope>NUCLEOTIDE SEQUENCE</scope>
</reference>
<keyword evidence="1" id="KW-1133">Transmembrane helix</keyword>
<keyword evidence="3" id="KW-1185">Reference proteome</keyword>
<dbReference type="Proteomes" id="UP001189624">
    <property type="component" value="Chromosome 3"/>
</dbReference>
<organism evidence="2 3">
    <name type="scientific">Sphenostylis stenocarpa</name>
    <dbReference type="NCBI Taxonomy" id="92480"/>
    <lineage>
        <taxon>Eukaryota</taxon>
        <taxon>Viridiplantae</taxon>
        <taxon>Streptophyta</taxon>
        <taxon>Embryophyta</taxon>
        <taxon>Tracheophyta</taxon>
        <taxon>Spermatophyta</taxon>
        <taxon>Magnoliopsida</taxon>
        <taxon>eudicotyledons</taxon>
        <taxon>Gunneridae</taxon>
        <taxon>Pentapetalae</taxon>
        <taxon>rosids</taxon>
        <taxon>fabids</taxon>
        <taxon>Fabales</taxon>
        <taxon>Fabaceae</taxon>
        <taxon>Papilionoideae</taxon>
        <taxon>50 kb inversion clade</taxon>
        <taxon>NPAAA clade</taxon>
        <taxon>indigoferoid/millettioid clade</taxon>
        <taxon>Phaseoleae</taxon>
        <taxon>Sphenostylis</taxon>
    </lineage>
</organism>
<proteinExistence type="predicted"/>
<keyword evidence="1" id="KW-0472">Membrane</keyword>
<sequence>MDDLIFNCWEELTKMVNGGLVEDIAVIGVLIGLQFFYAGNALSKWPTKVSLKLLAQFLLLSLGG</sequence>